<evidence type="ECO:0000256" key="1">
    <source>
        <dbReference type="SAM" id="MobiDB-lite"/>
    </source>
</evidence>
<reference evidence="3" key="1">
    <citation type="journal article" date="2023" name="bioRxiv">
        <title>Improved chromosome-level genome assembly for marigold (Tagetes erecta).</title>
        <authorList>
            <person name="Jiang F."/>
            <person name="Yuan L."/>
            <person name="Wang S."/>
            <person name="Wang H."/>
            <person name="Xu D."/>
            <person name="Wang A."/>
            <person name="Fan W."/>
        </authorList>
    </citation>
    <scope>NUCLEOTIDE SEQUENCE</scope>
    <source>
        <strain evidence="3">WSJ</strain>
        <tissue evidence="3">Leaf</tissue>
    </source>
</reference>
<feature type="domain" description="Peptidase A2" evidence="2">
    <location>
        <begin position="1"/>
        <end position="53"/>
    </location>
</feature>
<comment type="caution">
    <text evidence="3">The sequence shown here is derived from an EMBL/GenBank/DDBJ whole genome shotgun (WGS) entry which is preliminary data.</text>
</comment>
<dbReference type="EMBL" id="JAUHHV010000002">
    <property type="protein sequence ID" value="KAK1432321.1"/>
    <property type="molecule type" value="Genomic_DNA"/>
</dbReference>
<organism evidence="3 4">
    <name type="scientific">Tagetes erecta</name>
    <name type="common">African marigold</name>
    <dbReference type="NCBI Taxonomy" id="13708"/>
    <lineage>
        <taxon>Eukaryota</taxon>
        <taxon>Viridiplantae</taxon>
        <taxon>Streptophyta</taxon>
        <taxon>Embryophyta</taxon>
        <taxon>Tracheophyta</taxon>
        <taxon>Spermatophyta</taxon>
        <taxon>Magnoliopsida</taxon>
        <taxon>eudicotyledons</taxon>
        <taxon>Gunneridae</taxon>
        <taxon>Pentapetalae</taxon>
        <taxon>asterids</taxon>
        <taxon>campanulids</taxon>
        <taxon>Asterales</taxon>
        <taxon>Asteraceae</taxon>
        <taxon>Asteroideae</taxon>
        <taxon>Heliantheae alliance</taxon>
        <taxon>Tageteae</taxon>
        <taxon>Tagetes</taxon>
    </lineage>
</organism>
<proteinExistence type="predicted"/>
<dbReference type="Proteomes" id="UP001229421">
    <property type="component" value="Unassembled WGS sequence"/>
</dbReference>
<feature type="region of interest" description="Disordered" evidence="1">
    <location>
        <begin position="1"/>
        <end position="26"/>
    </location>
</feature>
<gene>
    <name evidence="3" type="ORF">QVD17_09216</name>
</gene>
<evidence type="ECO:0000313" key="4">
    <source>
        <dbReference type="Proteomes" id="UP001229421"/>
    </source>
</evidence>
<keyword evidence="4" id="KW-1185">Reference proteome</keyword>
<evidence type="ECO:0000259" key="2">
    <source>
        <dbReference type="PROSITE" id="PS50175"/>
    </source>
</evidence>
<dbReference type="GO" id="GO:0004190">
    <property type="term" value="F:aspartic-type endopeptidase activity"/>
    <property type="evidence" value="ECO:0007669"/>
    <property type="project" value="InterPro"/>
</dbReference>
<name>A0AAD8L487_TARER</name>
<evidence type="ECO:0000313" key="3">
    <source>
        <dbReference type="EMBL" id="KAK1432321.1"/>
    </source>
</evidence>
<accession>A0AAD8L487</accession>
<protein>
    <recommendedName>
        <fullName evidence="2">Peptidase A2 domain-containing protein</fullName>
    </recommendedName>
</protein>
<dbReference type="PROSITE" id="PS50175">
    <property type="entry name" value="ASP_PROT_RETROV"/>
    <property type="match status" value="1"/>
</dbReference>
<sequence length="129" mass="14213">MEASRSLGGIGKRSPVRTSRHSLSPAELERSLNSIVLENQRINANVALYGRDIHEERGYVASKTAEVPKLSGHLCLAIPIQVLDLRLGILVQPELSDHPQSACPVRRVVMSHRYVCSNGEAPMLTNNTY</sequence>
<dbReference type="AlphaFoldDB" id="A0AAD8L487"/>
<dbReference type="InterPro" id="IPR001995">
    <property type="entry name" value="Peptidase_A2_cat"/>
</dbReference>
<dbReference type="GO" id="GO:0006508">
    <property type="term" value="P:proteolysis"/>
    <property type="evidence" value="ECO:0007669"/>
    <property type="project" value="InterPro"/>
</dbReference>